<name>A0ABT0WI63_9BACI</name>
<evidence type="ECO:0000313" key="2">
    <source>
        <dbReference type="EMBL" id="MCM2536006.1"/>
    </source>
</evidence>
<gene>
    <name evidence="2" type="ORF">NDK43_31590</name>
</gene>
<proteinExistence type="predicted"/>
<comment type="caution">
    <text evidence="2">The sequence shown here is derived from an EMBL/GenBank/DDBJ whole genome shotgun (WGS) entry which is preliminary data.</text>
</comment>
<sequence length="182" mass="20030">MFKRFFSISNPLGIAFTAAALLLTLSPEARKGTRKVLVKGAAALLSVGDQMKVLTIGARKEIGHIVEEAKVEKEQMVLPDFSEMIKNAGDSTKTKMNQVFDDMKVNVGKATSSLAYNMEMGNEFMDTQKDVPENMAHQHAPTSKKIKKSNISRNKSMSINKNVQNVLSDKAYNSLIGKPPIQ</sequence>
<keyword evidence="3" id="KW-1185">Reference proteome</keyword>
<accession>A0ABT0WI63</accession>
<dbReference type="EMBL" id="JAMQCR010000003">
    <property type="protein sequence ID" value="MCM2536006.1"/>
    <property type="molecule type" value="Genomic_DNA"/>
</dbReference>
<evidence type="ECO:0008006" key="4">
    <source>
        <dbReference type="Google" id="ProtNLM"/>
    </source>
</evidence>
<organism evidence="2 3">
    <name type="scientific">Neobacillus pocheonensis</name>
    <dbReference type="NCBI Taxonomy" id="363869"/>
    <lineage>
        <taxon>Bacteria</taxon>
        <taxon>Bacillati</taxon>
        <taxon>Bacillota</taxon>
        <taxon>Bacilli</taxon>
        <taxon>Bacillales</taxon>
        <taxon>Bacillaceae</taxon>
        <taxon>Neobacillus</taxon>
    </lineage>
</organism>
<evidence type="ECO:0000313" key="3">
    <source>
        <dbReference type="Proteomes" id="UP001523262"/>
    </source>
</evidence>
<feature type="region of interest" description="Disordered" evidence="1">
    <location>
        <begin position="135"/>
        <end position="158"/>
    </location>
</feature>
<reference evidence="2 3" key="1">
    <citation type="submission" date="2022-06" db="EMBL/GenBank/DDBJ databases">
        <authorList>
            <person name="Jeon C.O."/>
        </authorList>
    </citation>
    <scope>NUCLEOTIDE SEQUENCE [LARGE SCALE GENOMIC DNA]</scope>
    <source>
        <strain evidence="2 3">KCTC 13943</strain>
    </source>
</reference>
<evidence type="ECO:0000256" key="1">
    <source>
        <dbReference type="SAM" id="MobiDB-lite"/>
    </source>
</evidence>
<dbReference type="Proteomes" id="UP001523262">
    <property type="component" value="Unassembled WGS sequence"/>
</dbReference>
<protein>
    <recommendedName>
        <fullName evidence="4">YtxH domain-containing protein</fullName>
    </recommendedName>
</protein>